<gene>
    <name evidence="2" type="ORF">PR048_008670</name>
</gene>
<evidence type="ECO:0000313" key="2">
    <source>
        <dbReference type="EMBL" id="KAJ8889176.1"/>
    </source>
</evidence>
<evidence type="ECO:0000313" key="3">
    <source>
        <dbReference type="Proteomes" id="UP001159363"/>
    </source>
</evidence>
<accession>A0ABQ9HYK4</accession>
<proteinExistence type="predicted"/>
<feature type="region of interest" description="Disordered" evidence="1">
    <location>
        <begin position="514"/>
        <end position="538"/>
    </location>
</feature>
<feature type="compositionally biased region" description="Polar residues" evidence="1">
    <location>
        <begin position="108"/>
        <end position="121"/>
    </location>
</feature>
<feature type="compositionally biased region" description="Basic residues" evidence="1">
    <location>
        <begin position="431"/>
        <end position="443"/>
    </location>
</feature>
<reference evidence="2 3" key="1">
    <citation type="submission" date="2023-02" db="EMBL/GenBank/DDBJ databases">
        <title>LHISI_Scaffold_Assembly.</title>
        <authorList>
            <person name="Stuart O.P."/>
            <person name="Cleave R."/>
            <person name="Magrath M.J.L."/>
            <person name="Mikheyev A.S."/>
        </authorList>
    </citation>
    <scope>NUCLEOTIDE SEQUENCE [LARGE SCALE GENOMIC DNA]</scope>
    <source>
        <strain evidence="2">Daus_M_001</strain>
        <tissue evidence="2">Leg muscle</tissue>
    </source>
</reference>
<organism evidence="2 3">
    <name type="scientific">Dryococelus australis</name>
    <dbReference type="NCBI Taxonomy" id="614101"/>
    <lineage>
        <taxon>Eukaryota</taxon>
        <taxon>Metazoa</taxon>
        <taxon>Ecdysozoa</taxon>
        <taxon>Arthropoda</taxon>
        <taxon>Hexapoda</taxon>
        <taxon>Insecta</taxon>
        <taxon>Pterygota</taxon>
        <taxon>Neoptera</taxon>
        <taxon>Polyneoptera</taxon>
        <taxon>Phasmatodea</taxon>
        <taxon>Verophasmatodea</taxon>
        <taxon>Anareolatae</taxon>
        <taxon>Phasmatidae</taxon>
        <taxon>Eurycanthinae</taxon>
        <taxon>Dryococelus</taxon>
    </lineage>
</organism>
<dbReference type="PANTHER" id="PTHR47326:SF1">
    <property type="entry name" value="HTH PSQ-TYPE DOMAIN-CONTAINING PROTEIN"/>
    <property type="match status" value="1"/>
</dbReference>
<dbReference type="PANTHER" id="PTHR47326">
    <property type="entry name" value="TRANSPOSABLE ELEMENT TC3 TRANSPOSASE-LIKE PROTEIN"/>
    <property type="match status" value="1"/>
</dbReference>
<sequence>MKKGNSAGTDNYQQYVNNIVKTLQAADQKYDCECYEKYIAKFSYEEKIQYLKKCDTYIRQIMSKHIKSKDASSPIKSSRSCPVISDDDNSQEISVAVKLADATPSGVGPTSQSIQDGSASLTKDPGAESVVRTQEPSSYLYVECPLPPSRPRFLALNRTSDYDCDIGAELARSRNNMKGGQRSVDQAVTPDGHTCCSLPACSKYEMWRCVFRVGREATWDIPANQSLAIPYSPLFQSRNLLQPVGIGPNPRSHGCGRVKPVSLLAEHYSLRWGLLSPTQYLSPTPSCSSGVVVRLLASHLGEPVSIPGGVARGFSHVGIVPDNGAGWWGFLGISRFPYPFIPALLHTHLASLSSALNTSMLRAAQNLSFSKMHGMDEGGYTDQNILAEYKKVVNVSRGGRRFDWRVEGLRRHSRATFAFRCPLRGECGSRERRRRKGRRRRPGRTPALLPANCESLPPPLTLSPSPTAFTTPAVERLRAVVLPDERIIRPARRVGKARRDVAEWRSGRKLDAMSTTSEYSTEKLRPNPCPAGSGDRTDKPKILRLINGQPPVAQSVDAQPICGARGSGLESRPTSRGAALVRRRPKVREVLGSNPSTSYKRSWRRNCKHQWDTGARFSAKPKTIHVARGAGGEAAKDIVVRSGFKPRPGHSGYLYVGIVSDDAVGRRVFSAISRFPALSFWRCSIFTFITLIGSQDLDFLCLRSSEVAQWYCIRKYMGGSNPNATIIMSDFHGFPKSLKHSSTLLEWSISQFSTGREVRYDTREIVPANGRLPRLRLSDTVQVRNANTALPTHMVIRHLQKVVNLDIKRQFKSKRRLEPVLAAVFTRHAALAIESCIVKYEIPLVNSSTDCKEQAVRDGTVCDVKKGRRSRNITKTDKGSAGALLHTLARSPGRYKSARKTACDAGVSKSSVHRVLKQVKWWPYIPTLLHAMNEDDPDRHVEFCVRVMKMCNVNENFTYVIIRSDEATFK</sequence>
<dbReference type="EMBL" id="JARBHB010000003">
    <property type="protein sequence ID" value="KAJ8889176.1"/>
    <property type="molecule type" value="Genomic_DNA"/>
</dbReference>
<feature type="region of interest" description="Disordered" evidence="1">
    <location>
        <begin position="102"/>
        <end position="129"/>
    </location>
</feature>
<keyword evidence="3" id="KW-1185">Reference proteome</keyword>
<feature type="region of interest" description="Disordered" evidence="1">
    <location>
        <begin position="430"/>
        <end position="468"/>
    </location>
</feature>
<comment type="caution">
    <text evidence="2">The sequence shown here is derived from an EMBL/GenBank/DDBJ whole genome shotgun (WGS) entry which is preliminary data.</text>
</comment>
<evidence type="ECO:0000256" key="1">
    <source>
        <dbReference type="SAM" id="MobiDB-lite"/>
    </source>
</evidence>
<name>A0ABQ9HYK4_9NEOP</name>
<protein>
    <submittedName>
        <fullName evidence="2">Uncharacterized protein</fullName>
    </submittedName>
</protein>
<dbReference type="Proteomes" id="UP001159363">
    <property type="component" value="Chromosome 3"/>
</dbReference>